<evidence type="ECO:0000256" key="8">
    <source>
        <dbReference type="ARBA" id="ARBA00023242"/>
    </source>
</evidence>
<feature type="compositionally biased region" description="Basic and acidic residues" evidence="11">
    <location>
        <begin position="83"/>
        <end position="97"/>
    </location>
</feature>
<dbReference type="AlphaFoldDB" id="A0A7R8X7F0"/>
<dbReference type="FunFam" id="3.30.310.10:FF:000009">
    <property type="entry name" value="TatA box-binding protein-like protein 1"/>
    <property type="match status" value="1"/>
</dbReference>
<feature type="region of interest" description="Disordered" evidence="11">
    <location>
        <begin position="76"/>
        <end position="106"/>
    </location>
</feature>
<protein>
    <recommendedName>
        <fullName evidence="9">TATA box-binding protein-like 1</fullName>
    </recommendedName>
    <alternativeName>
        <fullName evidence="10">TBP-like factor</fullName>
    </alternativeName>
</protein>
<keyword evidence="6" id="KW-0238">DNA-binding</keyword>
<dbReference type="CDD" id="cd04517">
    <property type="entry name" value="TLF"/>
    <property type="match status" value="1"/>
</dbReference>
<dbReference type="Pfam" id="PF00352">
    <property type="entry name" value="TBP"/>
    <property type="match status" value="2"/>
</dbReference>
<organism evidence="12">
    <name type="scientific">Darwinula stevensoni</name>
    <dbReference type="NCBI Taxonomy" id="69355"/>
    <lineage>
        <taxon>Eukaryota</taxon>
        <taxon>Metazoa</taxon>
        <taxon>Ecdysozoa</taxon>
        <taxon>Arthropoda</taxon>
        <taxon>Crustacea</taxon>
        <taxon>Oligostraca</taxon>
        <taxon>Ostracoda</taxon>
        <taxon>Podocopa</taxon>
        <taxon>Podocopida</taxon>
        <taxon>Darwinulocopina</taxon>
        <taxon>Darwinuloidea</taxon>
        <taxon>Darwinulidae</taxon>
        <taxon>Darwinula</taxon>
    </lineage>
</organism>
<dbReference type="Proteomes" id="UP000677054">
    <property type="component" value="Unassembled WGS sequence"/>
</dbReference>
<keyword evidence="7" id="KW-0804">Transcription</keyword>
<gene>
    <name evidence="12" type="ORF">DSTB1V02_LOCUS1057</name>
</gene>
<proteinExistence type="inferred from homology"/>
<dbReference type="OrthoDB" id="2127950at2759"/>
<evidence type="ECO:0000256" key="10">
    <source>
        <dbReference type="ARBA" id="ARBA00033173"/>
    </source>
</evidence>
<dbReference type="InterPro" id="IPR015445">
    <property type="entry name" value="TBP-like"/>
</dbReference>
<evidence type="ECO:0000256" key="7">
    <source>
        <dbReference type="ARBA" id="ARBA00023163"/>
    </source>
</evidence>
<dbReference type="GO" id="GO:0005737">
    <property type="term" value="C:cytoplasm"/>
    <property type="evidence" value="ECO:0007669"/>
    <property type="project" value="UniProtKB-SubCell"/>
</dbReference>
<dbReference type="GO" id="GO:0006352">
    <property type="term" value="P:DNA-templated transcription initiation"/>
    <property type="evidence" value="ECO:0007669"/>
    <property type="project" value="InterPro"/>
</dbReference>
<evidence type="ECO:0000256" key="3">
    <source>
        <dbReference type="ARBA" id="ARBA00005560"/>
    </source>
</evidence>
<dbReference type="EMBL" id="LR899607">
    <property type="protein sequence ID" value="CAD7241055.1"/>
    <property type="molecule type" value="Genomic_DNA"/>
</dbReference>
<dbReference type="InterPro" id="IPR000814">
    <property type="entry name" value="TBP"/>
</dbReference>
<sequence>MTCYQSFNCPVVMFNAPYGPSCGKKMEETVPPVQEALQALSDSTISSVVSNSLSSYDQGGSIVLSTCIYNGLHPDVKQSSSTEQKEQEDPPQHKDDPSSEAPIAQGTNGVEPVINLHINNVVCSFNVRCHLDLKLIGLNGQNVEYRREQNRVTLKLRKPHVTASLWSSGKIVCTGAQSEDSAKVAARRIARVLQKMGFRVKFRNFRIVNVLGSCFFPFAIKLNGFCMKHKDASYEPELHPGVTYRIKKSRATLKIFFTGSVTVTAPSVDAVRSAIEYIYPLVAEFQMKREECPDADSAVQEEIMKQSEDLPEF</sequence>
<dbReference type="FunFam" id="3.30.310.10:FF:000005">
    <property type="entry name" value="TATA box-binding protein-like 1"/>
    <property type="match status" value="1"/>
</dbReference>
<keyword evidence="5" id="KW-0805">Transcription regulation</keyword>
<evidence type="ECO:0000313" key="13">
    <source>
        <dbReference type="Proteomes" id="UP000677054"/>
    </source>
</evidence>
<evidence type="ECO:0000256" key="11">
    <source>
        <dbReference type="SAM" id="MobiDB-lite"/>
    </source>
</evidence>
<dbReference type="GO" id="GO:0005634">
    <property type="term" value="C:nucleus"/>
    <property type="evidence" value="ECO:0007669"/>
    <property type="project" value="UniProtKB-SubCell"/>
</dbReference>
<evidence type="ECO:0000256" key="2">
    <source>
        <dbReference type="ARBA" id="ARBA00004496"/>
    </source>
</evidence>
<dbReference type="PRINTS" id="PR00686">
    <property type="entry name" value="TIFACTORIID"/>
</dbReference>
<keyword evidence="8" id="KW-0539">Nucleus</keyword>
<evidence type="ECO:0000256" key="6">
    <source>
        <dbReference type="ARBA" id="ARBA00023125"/>
    </source>
</evidence>
<comment type="similarity">
    <text evidence="3">Belongs to the TBP family.</text>
</comment>
<dbReference type="SUPFAM" id="SSF55945">
    <property type="entry name" value="TATA-box binding protein-like"/>
    <property type="match status" value="2"/>
</dbReference>
<evidence type="ECO:0000313" key="12">
    <source>
        <dbReference type="EMBL" id="CAD7241055.1"/>
    </source>
</evidence>
<evidence type="ECO:0000256" key="9">
    <source>
        <dbReference type="ARBA" id="ARBA00023474"/>
    </source>
</evidence>
<keyword evidence="13" id="KW-1185">Reference proteome</keyword>
<evidence type="ECO:0000256" key="5">
    <source>
        <dbReference type="ARBA" id="ARBA00023015"/>
    </source>
</evidence>
<dbReference type="InterPro" id="IPR012295">
    <property type="entry name" value="TBP_dom_sf"/>
</dbReference>
<dbReference type="Gene3D" id="3.30.310.10">
    <property type="entry name" value="TATA-Binding Protein"/>
    <property type="match status" value="2"/>
</dbReference>
<evidence type="ECO:0000256" key="1">
    <source>
        <dbReference type="ARBA" id="ARBA00004123"/>
    </source>
</evidence>
<name>A0A7R8X7F0_9CRUS</name>
<accession>A0A7R8X7F0</accession>
<dbReference type="EMBL" id="CAJPEV010000090">
    <property type="protein sequence ID" value="CAG0880407.1"/>
    <property type="molecule type" value="Genomic_DNA"/>
</dbReference>
<evidence type="ECO:0000256" key="4">
    <source>
        <dbReference type="ARBA" id="ARBA00022490"/>
    </source>
</evidence>
<comment type="subcellular location">
    <subcellularLocation>
        <location evidence="2">Cytoplasm</location>
    </subcellularLocation>
    <subcellularLocation>
        <location evidence="1">Nucleus</location>
    </subcellularLocation>
</comment>
<dbReference type="PANTHER" id="PTHR10126">
    <property type="entry name" value="TATA-BOX BINDING PROTEIN"/>
    <property type="match status" value="1"/>
</dbReference>
<dbReference type="GO" id="GO:0003677">
    <property type="term" value="F:DNA binding"/>
    <property type="evidence" value="ECO:0007669"/>
    <property type="project" value="UniProtKB-KW"/>
</dbReference>
<reference evidence="12" key="1">
    <citation type="submission" date="2020-11" db="EMBL/GenBank/DDBJ databases">
        <authorList>
            <person name="Tran Van P."/>
        </authorList>
    </citation>
    <scope>NUCLEOTIDE SEQUENCE</scope>
</reference>
<keyword evidence="4" id="KW-0963">Cytoplasm</keyword>